<dbReference type="SUPFAM" id="SSF49842">
    <property type="entry name" value="TNF-like"/>
    <property type="match status" value="1"/>
</dbReference>
<dbReference type="EMBL" id="CALNXK010000320">
    <property type="protein sequence ID" value="CAH3182354.1"/>
    <property type="molecule type" value="Genomic_DNA"/>
</dbReference>
<evidence type="ECO:0000313" key="4">
    <source>
        <dbReference type="Proteomes" id="UP001159405"/>
    </source>
</evidence>
<accession>A0ABN8RW70</accession>
<keyword evidence="2" id="KW-0812">Transmembrane</keyword>
<keyword evidence="4" id="KW-1185">Reference proteome</keyword>
<keyword evidence="2" id="KW-0472">Membrane</keyword>
<dbReference type="Proteomes" id="UP001159405">
    <property type="component" value="Unassembled WGS sequence"/>
</dbReference>
<evidence type="ECO:0000313" key="3">
    <source>
        <dbReference type="EMBL" id="CAH3182354.1"/>
    </source>
</evidence>
<keyword evidence="2" id="KW-1133">Transmembrane helix</keyword>
<organism evidence="3 4">
    <name type="scientific">Porites lobata</name>
    <dbReference type="NCBI Taxonomy" id="104759"/>
    <lineage>
        <taxon>Eukaryota</taxon>
        <taxon>Metazoa</taxon>
        <taxon>Cnidaria</taxon>
        <taxon>Anthozoa</taxon>
        <taxon>Hexacorallia</taxon>
        <taxon>Scleractinia</taxon>
        <taxon>Fungiina</taxon>
        <taxon>Poritidae</taxon>
        <taxon>Porites</taxon>
    </lineage>
</organism>
<proteinExistence type="predicted"/>
<dbReference type="InterPro" id="IPR008983">
    <property type="entry name" value="Tumour_necrosis_fac-like_dom"/>
</dbReference>
<reference evidence="3 4" key="1">
    <citation type="submission" date="2022-05" db="EMBL/GenBank/DDBJ databases">
        <authorList>
            <consortium name="Genoscope - CEA"/>
            <person name="William W."/>
        </authorList>
    </citation>
    <scope>NUCLEOTIDE SEQUENCE [LARGE SCALE GENOMIC DNA]</scope>
</reference>
<evidence type="ECO:0000256" key="1">
    <source>
        <dbReference type="SAM" id="Coils"/>
    </source>
</evidence>
<sequence>MNMNCSRDHSSERKQKILPWITMIIGLTLTTFVVILLTQLINLSRNVDVSRRTLSEMSGRLQKIQKENDEMKKELRNTKSKIEKLLRRFPSPQKVSAQVRRTTRAQGAGRNLRPQNNITRKCACEPTAAYIHVNTIDHGWMYEHWNKTRDRSNLKIGWASPSANSFASLPDQSHIKIARNGTYWVYCNLRMKTTYIKAVKVMMSHQGVHDDIFYYTIPSHSKKAFHEVRFFGLVSIRNGSKLSVRLDFKTPNPWQNAREFINFLKNLFYDHEKVNNNNFGVFSVQ</sequence>
<feature type="transmembrane region" description="Helical" evidence="2">
    <location>
        <begin position="20"/>
        <end position="41"/>
    </location>
</feature>
<gene>
    <name evidence="3" type="ORF">PLOB_00026912</name>
</gene>
<evidence type="ECO:0000256" key="2">
    <source>
        <dbReference type="SAM" id="Phobius"/>
    </source>
</evidence>
<keyword evidence="1" id="KW-0175">Coiled coil</keyword>
<protein>
    <submittedName>
        <fullName evidence="3">Uncharacterized protein</fullName>
    </submittedName>
</protein>
<name>A0ABN8RW70_9CNID</name>
<comment type="caution">
    <text evidence="3">The sequence shown here is derived from an EMBL/GenBank/DDBJ whole genome shotgun (WGS) entry which is preliminary data.</text>
</comment>
<feature type="coiled-coil region" evidence="1">
    <location>
        <begin position="54"/>
        <end position="88"/>
    </location>
</feature>